<dbReference type="EMBL" id="QMIE01000020">
    <property type="protein sequence ID" value="TVM14828.1"/>
    <property type="molecule type" value="Genomic_DNA"/>
</dbReference>
<dbReference type="Gene3D" id="2.60.40.790">
    <property type="match status" value="1"/>
</dbReference>
<evidence type="ECO:0000259" key="3">
    <source>
        <dbReference type="PROSITE" id="PS01031"/>
    </source>
</evidence>
<gene>
    <name evidence="4" type="ORF">DPQ33_16510</name>
</gene>
<dbReference type="InterPro" id="IPR031107">
    <property type="entry name" value="Small_HSP"/>
</dbReference>
<sequence>MVIDFSPFYDFHRNIDKLLSDVWSTGGSRGQSSYPLVNVSEDDSAIYVQCEIPGVPREDIDITIVESSLSIKGERKPAQGKYYRQERPTGVFQRLIALNTSVDPERVKASLSDGVLSITLPKTALSKARKIAID</sequence>
<dbReference type="Proteomes" id="UP000448292">
    <property type="component" value="Unassembled WGS sequence"/>
</dbReference>
<organism evidence="4 5">
    <name type="scientific">Oceanidesulfovibrio indonesiensis</name>
    <dbReference type="NCBI Taxonomy" id="54767"/>
    <lineage>
        <taxon>Bacteria</taxon>
        <taxon>Pseudomonadati</taxon>
        <taxon>Thermodesulfobacteriota</taxon>
        <taxon>Desulfovibrionia</taxon>
        <taxon>Desulfovibrionales</taxon>
        <taxon>Desulfovibrionaceae</taxon>
        <taxon>Oceanidesulfovibrio</taxon>
    </lineage>
</organism>
<dbReference type="InterPro" id="IPR002068">
    <property type="entry name" value="A-crystallin/Hsp20_dom"/>
</dbReference>
<name>A0A7M3MAN0_9BACT</name>
<evidence type="ECO:0000313" key="5">
    <source>
        <dbReference type="Proteomes" id="UP000448292"/>
    </source>
</evidence>
<comment type="caution">
    <text evidence="4">The sequence shown here is derived from an EMBL/GenBank/DDBJ whole genome shotgun (WGS) entry which is preliminary data.</text>
</comment>
<dbReference type="PANTHER" id="PTHR11527">
    <property type="entry name" value="HEAT-SHOCK PROTEIN 20 FAMILY MEMBER"/>
    <property type="match status" value="1"/>
</dbReference>
<comment type="similarity">
    <text evidence="1 2">Belongs to the small heat shock protein (HSP20) family.</text>
</comment>
<dbReference type="SUPFAM" id="SSF49764">
    <property type="entry name" value="HSP20-like chaperones"/>
    <property type="match status" value="1"/>
</dbReference>
<dbReference type="RefSeq" id="WP_144304330.1">
    <property type="nucleotide sequence ID" value="NZ_QMIE01000020.1"/>
</dbReference>
<evidence type="ECO:0000313" key="4">
    <source>
        <dbReference type="EMBL" id="TVM14828.1"/>
    </source>
</evidence>
<protein>
    <submittedName>
        <fullName evidence="4">Hsp20/alpha crystallin family protein</fullName>
    </submittedName>
</protein>
<dbReference type="AlphaFoldDB" id="A0A7M3MAN0"/>
<proteinExistence type="inferred from homology"/>
<dbReference type="InterPro" id="IPR008978">
    <property type="entry name" value="HSP20-like_chaperone"/>
</dbReference>
<reference evidence="4 5" key="1">
    <citation type="submission" date="2018-06" db="EMBL/GenBank/DDBJ databases">
        <title>Complete genome of Desulfovibrio indonesiensis P37SLT.</title>
        <authorList>
            <person name="Crispim J.S."/>
            <person name="Vidigal P.M.P."/>
            <person name="Silva L.C.F."/>
            <person name="Laguardia C.N."/>
            <person name="Araujo L.C."/>
            <person name="Dias R.S."/>
            <person name="Sousa M.P."/>
            <person name="Paula S.O."/>
            <person name="Silva C."/>
        </authorList>
    </citation>
    <scope>NUCLEOTIDE SEQUENCE [LARGE SCALE GENOMIC DNA]</scope>
    <source>
        <strain evidence="4 5">P37SLT</strain>
    </source>
</reference>
<evidence type="ECO:0000256" key="2">
    <source>
        <dbReference type="RuleBase" id="RU003616"/>
    </source>
</evidence>
<dbReference type="Pfam" id="PF00011">
    <property type="entry name" value="HSP20"/>
    <property type="match status" value="1"/>
</dbReference>
<feature type="domain" description="SHSP" evidence="3">
    <location>
        <begin position="27"/>
        <end position="134"/>
    </location>
</feature>
<dbReference type="CDD" id="cd06464">
    <property type="entry name" value="ACD_sHsps-like"/>
    <property type="match status" value="1"/>
</dbReference>
<accession>A0A7M3MAN0</accession>
<evidence type="ECO:0000256" key="1">
    <source>
        <dbReference type="PROSITE-ProRule" id="PRU00285"/>
    </source>
</evidence>
<dbReference type="OrthoDB" id="189458at2"/>
<keyword evidence="5" id="KW-1185">Reference proteome</keyword>
<dbReference type="PROSITE" id="PS01031">
    <property type="entry name" value="SHSP"/>
    <property type="match status" value="1"/>
</dbReference>